<protein>
    <recommendedName>
        <fullName evidence="15">Disease resistance protein RPM1</fullName>
    </recommendedName>
</protein>
<dbReference type="InterPro" id="IPR044974">
    <property type="entry name" value="Disease_R_plants"/>
</dbReference>
<dbReference type="InterPro" id="IPR002182">
    <property type="entry name" value="NB-ARC"/>
</dbReference>
<dbReference type="InterPro" id="IPR041118">
    <property type="entry name" value="Rx_N"/>
</dbReference>
<dbReference type="PRINTS" id="PR00364">
    <property type="entry name" value="DISEASERSIST"/>
</dbReference>
<evidence type="ECO:0008006" key="15">
    <source>
        <dbReference type="Google" id="ProtNLM"/>
    </source>
</evidence>
<keyword evidence="3" id="KW-0677">Repeat</keyword>
<dbReference type="InterPro" id="IPR058922">
    <property type="entry name" value="WHD_DRP"/>
</dbReference>
<evidence type="ECO:0000256" key="6">
    <source>
        <dbReference type="ARBA" id="ARBA00023054"/>
    </source>
</evidence>
<evidence type="ECO:0000259" key="12">
    <source>
        <dbReference type="Pfam" id="PF23598"/>
    </source>
</evidence>
<evidence type="ECO:0000313" key="13">
    <source>
        <dbReference type="EMBL" id="CAD6342267.1"/>
    </source>
</evidence>
<dbReference type="SUPFAM" id="SSF52540">
    <property type="entry name" value="P-loop containing nucleoside triphosphate hydrolases"/>
    <property type="match status" value="2"/>
</dbReference>
<feature type="domain" description="NB-ARC" evidence="9">
    <location>
        <begin position="399"/>
        <end position="577"/>
    </location>
</feature>
<evidence type="ECO:0000256" key="5">
    <source>
        <dbReference type="ARBA" id="ARBA00022821"/>
    </source>
</evidence>
<feature type="compositionally biased region" description="Low complexity" evidence="8">
    <location>
        <begin position="1104"/>
        <end position="1113"/>
    </location>
</feature>
<evidence type="ECO:0000259" key="11">
    <source>
        <dbReference type="Pfam" id="PF23559"/>
    </source>
</evidence>
<reference evidence="13" key="1">
    <citation type="submission" date="2020-10" db="EMBL/GenBank/DDBJ databases">
        <authorList>
            <person name="Han B."/>
            <person name="Lu T."/>
            <person name="Zhao Q."/>
            <person name="Huang X."/>
            <person name="Zhao Y."/>
        </authorList>
    </citation>
    <scope>NUCLEOTIDE SEQUENCE</scope>
</reference>
<feature type="domain" description="Disease resistance protein winged helix" evidence="11">
    <location>
        <begin position="859"/>
        <end position="926"/>
    </location>
</feature>
<gene>
    <name evidence="13" type="ORF">NCGR_LOCUS66365</name>
</gene>
<evidence type="ECO:0000256" key="7">
    <source>
        <dbReference type="SAM" id="Coils"/>
    </source>
</evidence>
<dbReference type="Gene3D" id="1.10.10.10">
    <property type="entry name" value="Winged helix-like DNA-binding domain superfamily/Winged helix DNA-binding domain"/>
    <property type="match status" value="1"/>
</dbReference>
<feature type="domain" description="NB-ARC" evidence="9">
    <location>
        <begin position="614"/>
        <end position="766"/>
    </location>
</feature>
<dbReference type="Gene3D" id="1.20.5.4130">
    <property type="match status" value="1"/>
</dbReference>
<dbReference type="EMBL" id="CAJGYO010000437">
    <property type="protein sequence ID" value="CAD6342267.1"/>
    <property type="molecule type" value="Genomic_DNA"/>
</dbReference>
<organism evidence="13 14">
    <name type="scientific">Miscanthus lutarioriparius</name>
    <dbReference type="NCBI Taxonomy" id="422564"/>
    <lineage>
        <taxon>Eukaryota</taxon>
        <taxon>Viridiplantae</taxon>
        <taxon>Streptophyta</taxon>
        <taxon>Embryophyta</taxon>
        <taxon>Tracheophyta</taxon>
        <taxon>Spermatophyta</taxon>
        <taxon>Magnoliopsida</taxon>
        <taxon>Liliopsida</taxon>
        <taxon>Poales</taxon>
        <taxon>Poaceae</taxon>
        <taxon>PACMAD clade</taxon>
        <taxon>Panicoideae</taxon>
        <taxon>Andropogonodae</taxon>
        <taxon>Andropogoneae</taxon>
        <taxon>Saccharinae</taxon>
        <taxon>Miscanthus</taxon>
    </lineage>
</organism>
<dbReference type="Pfam" id="PF00931">
    <property type="entry name" value="NB-ARC"/>
    <property type="match status" value="3"/>
</dbReference>
<dbReference type="Pfam" id="PF23559">
    <property type="entry name" value="WHD_DRP"/>
    <property type="match status" value="1"/>
</dbReference>
<dbReference type="Pfam" id="PF18052">
    <property type="entry name" value="Rx_N"/>
    <property type="match status" value="1"/>
</dbReference>
<dbReference type="InterPro" id="IPR038005">
    <property type="entry name" value="RX-like_CC"/>
</dbReference>
<accession>A0A811SMM8</accession>
<dbReference type="CDD" id="cd14798">
    <property type="entry name" value="RX-CC_like"/>
    <property type="match status" value="1"/>
</dbReference>
<evidence type="ECO:0000256" key="2">
    <source>
        <dbReference type="ARBA" id="ARBA00022614"/>
    </source>
</evidence>
<keyword evidence="6 7" id="KW-0175">Coiled coil</keyword>
<keyword evidence="5" id="KW-0611">Plant defense</keyword>
<feature type="domain" description="Disease resistance N-terminal" evidence="10">
    <location>
        <begin position="15"/>
        <end position="88"/>
    </location>
</feature>
<feature type="region of interest" description="Disordered" evidence="8">
    <location>
        <begin position="1088"/>
        <end position="1113"/>
    </location>
</feature>
<evidence type="ECO:0000256" key="8">
    <source>
        <dbReference type="SAM" id="MobiDB-lite"/>
    </source>
</evidence>
<dbReference type="InterPro" id="IPR055414">
    <property type="entry name" value="LRR_R13L4/SHOC2-like"/>
</dbReference>
<feature type="domain" description="Disease resistance R13L4/SHOC-2-like LRR" evidence="12">
    <location>
        <begin position="1145"/>
        <end position="1381"/>
    </location>
</feature>
<dbReference type="InterPro" id="IPR036388">
    <property type="entry name" value="WH-like_DNA-bd_sf"/>
</dbReference>
<dbReference type="Gene3D" id="3.40.50.300">
    <property type="entry name" value="P-loop containing nucleotide triphosphate hydrolases"/>
    <property type="match status" value="3"/>
</dbReference>
<evidence type="ECO:0000259" key="10">
    <source>
        <dbReference type="Pfam" id="PF18052"/>
    </source>
</evidence>
<evidence type="ECO:0000256" key="4">
    <source>
        <dbReference type="ARBA" id="ARBA00022741"/>
    </source>
</evidence>
<name>A0A811SMM8_9POAL</name>
<evidence type="ECO:0000313" key="14">
    <source>
        <dbReference type="Proteomes" id="UP000604825"/>
    </source>
</evidence>
<dbReference type="InterPro" id="IPR027417">
    <property type="entry name" value="P-loop_NTPase"/>
</dbReference>
<dbReference type="GO" id="GO:0043531">
    <property type="term" value="F:ADP binding"/>
    <property type="evidence" value="ECO:0007669"/>
    <property type="project" value="InterPro"/>
</dbReference>
<dbReference type="PANTHER" id="PTHR23155:SF1135">
    <property type="entry name" value="OS08G0246300 PROTEIN"/>
    <property type="match status" value="1"/>
</dbReference>
<dbReference type="PANTHER" id="PTHR23155">
    <property type="entry name" value="DISEASE RESISTANCE PROTEIN RP"/>
    <property type="match status" value="1"/>
</dbReference>
<evidence type="ECO:0000256" key="3">
    <source>
        <dbReference type="ARBA" id="ARBA00022737"/>
    </source>
</evidence>
<dbReference type="Pfam" id="PF23598">
    <property type="entry name" value="LRR_14"/>
    <property type="match status" value="2"/>
</dbReference>
<keyword evidence="4" id="KW-0547">Nucleotide-binding</keyword>
<keyword evidence="2" id="KW-0433">Leucine-rich repeat</keyword>
<dbReference type="Gene3D" id="3.80.10.10">
    <property type="entry name" value="Ribonuclease Inhibitor"/>
    <property type="match status" value="1"/>
</dbReference>
<proteinExistence type="inferred from homology"/>
<feature type="domain" description="NB-ARC" evidence="9">
    <location>
        <begin position="188"/>
        <end position="375"/>
    </location>
</feature>
<dbReference type="InterPro" id="IPR032675">
    <property type="entry name" value="LRR_dom_sf"/>
</dbReference>
<comment type="caution">
    <text evidence="13">The sequence shown here is derived from an EMBL/GenBank/DDBJ whole genome shotgun (WGS) entry which is preliminary data.</text>
</comment>
<keyword evidence="14" id="KW-1185">Reference proteome</keyword>
<feature type="coiled-coil region" evidence="7">
    <location>
        <begin position="17"/>
        <end position="44"/>
    </location>
</feature>
<evidence type="ECO:0000259" key="9">
    <source>
        <dbReference type="Pfam" id="PF00931"/>
    </source>
</evidence>
<feature type="domain" description="Disease resistance R13L4/SHOC-2-like LRR" evidence="12">
    <location>
        <begin position="982"/>
        <end position="1089"/>
    </location>
</feature>
<comment type="similarity">
    <text evidence="1">Belongs to the disease resistance NB-LRR family.</text>
</comment>
<sequence>MADLVLGLAKSTVEGTLSVAKSAIEEEEKLKKSMQRDLMLISDEFEMMHSFLNVAKERATDEMVRTLVRQVRNTALDVEDCIESVVLVDVHESRWWHRFARLLLPCSLFLADAPAAALDEAVAAAELLKCRVEAMGQRNERYWHIRDTGPKPTENLHQQGVADAAAAGILKEARDAKKKVGNPRDLAKLIKKEDGQILPLQMMSLWGAVGDLGVASIIKKTLEDPEISTTFRCRAWVKLMHPFNPQEFVRSMIAQFYTNGSSQRGSTEELLKQTESTAELLKQTDAVMAMESTQLIEEFLKHVSDHKYLIFLEDMSSTVDWEAVRLYLPDKKNGSCIVVHTQQLEVASLIVGQSHQVLELEQFSTEHSVCVFYNEKRNSATDLIKLINTKDEVYTPLQVIAVCGKVGNLKEATASIIDRTCDDSNPEICTNHFRYRAWVKLTRADDHKSFDSVKFIDSLLDQLCTNYCPRHGSAEDFLKLKGLKMLTEAEVKLNEEFVKQVMRDQRYLVFLEDVSSKDDWDAVRKYLPEKTDGSRIVVHTEDPKVGSSCVEQPHGELELLFSADHSARVFFNEGKDKEMTMKREDARKWLEENKLVGRWADIEYIGTDYTGVQPVFGIAGVGKSYIVRHVYSKKVIDEKKQFVKFGWVEVSSPFNMRDFSWSLLLDLHSGCLQHGSLLRIRDPIQECRELLEKHACLIVIDGLQSKEEWDSIKDGLAIKHDHNKSRIIVIANEESIATYCSATNWWNVEGLEIEQAFDLFIKTVEAKWNRPAEGRRELSPDDTERIKSFLHKCGGLPKVIVAVGDFIGDGRGLSNLDNFMQQLETNQAFGSLRNLFAWVNSYFNTCPDSLKPCIFYLSIFPVNHKIRRRRLVRRWMAEGYSAATKESTAEEKGEKSFVDLCELSMIQLPGSTSLSYSMRMPSCKVNGFFREYIKSQSMEENLVFALEGHCSVNLQRTGRHLTIENTWDRDISVYESIDFSRLRSLTVFGKWESFFISDKMRIVRVLDLEDASSVTDADLEQMVKLLPRLKFLSLRGCKEITRLPDSFGRRMRQLRTLDIRHTCIVKLPPSITKLKKLQHIRAGTTVQLDNTSTVGSPLPPPPSAAEGSVSSASSRPRASTLVCRIRLPEFCAGRGQRIFSGSCNGGVEAPRGIGEMMALHNISVIDVSVASGRAILEELKNLTQLRKLGVSGIKLDNHKELCSVISGHPHLKSLSMWLDKNQAGCLDGISPPPEELQSLKLYGYLGKLPEWIKQLSNLTKLKLQMDKITQFDVNILKFLPSLETLCLYPKDFEYGELRFRGRGCFCRLLVLEVGCNSRLESVIFESGVMPWLEVLKIPCYHVSSLEFSGLNELGDLREVSLSGSFDDQVKQHLQSKLKQHPKEVKPVLKVNKVRSNGH</sequence>
<dbReference type="OrthoDB" id="677658at2759"/>
<dbReference type="SUPFAM" id="SSF52058">
    <property type="entry name" value="L domain-like"/>
    <property type="match status" value="1"/>
</dbReference>
<dbReference type="GO" id="GO:0098542">
    <property type="term" value="P:defense response to other organism"/>
    <property type="evidence" value="ECO:0007669"/>
    <property type="project" value="TreeGrafter"/>
</dbReference>
<dbReference type="Proteomes" id="UP000604825">
    <property type="component" value="Unassembled WGS sequence"/>
</dbReference>
<evidence type="ECO:0000256" key="1">
    <source>
        <dbReference type="ARBA" id="ARBA00008894"/>
    </source>
</evidence>